<organism evidence="2 3">
    <name type="scientific">Dovyalis caffra</name>
    <dbReference type="NCBI Taxonomy" id="77055"/>
    <lineage>
        <taxon>Eukaryota</taxon>
        <taxon>Viridiplantae</taxon>
        <taxon>Streptophyta</taxon>
        <taxon>Embryophyta</taxon>
        <taxon>Tracheophyta</taxon>
        <taxon>Spermatophyta</taxon>
        <taxon>Magnoliopsida</taxon>
        <taxon>eudicotyledons</taxon>
        <taxon>Gunneridae</taxon>
        <taxon>Pentapetalae</taxon>
        <taxon>rosids</taxon>
        <taxon>fabids</taxon>
        <taxon>Malpighiales</taxon>
        <taxon>Salicaceae</taxon>
        <taxon>Flacourtieae</taxon>
        <taxon>Dovyalis</taxon>
    </lineage>
</organism>
<feature type="region of interest" description="Disordered" evidence="1">
    <location>
        <begin position="1"/>
        <end position="83"/>
    </location>
</feature>
<feature type="compositionally biased region" description="Basic and acidic residues" evidence="1">
    <location>
        <begin position="39"/>
        <end position="56"/>
    </location>
</feature>
<comment type="caution">
    <text evidence="2">The sequence shown here is derived from an EMBL/GenBank/DDBJ whole genome shotgun (WGS) entry which is preliminary data.</text>
</comment>
<reference evidence="2 3" key="1">
    <citation type="submission" date="2024-01" db="EMBL/GenBank/DDBJ databases">
        <authorList>
            <person name="Waweru B."/>
        </authorList>
    </citation>
    <scope>NUCLEOTIDE SEQUENCE [LARGE SCALE GENOMIC DNA]</scope>
</reference>
<keyword evidence="3" id="KW-1185">Reference proteome</keyword>
<proteinExistence type="predicted"/>
<name>A0AAV1R8I4_9ROSI</name>
<dbReference type="EMBL" id="CAWUPB010000903">
    <property type="protein sequence ID" value="CAK7328794.1"/>
    <property type="molecule type" value="Genomic_DNA"/>
</dbReference>
<accession>A0AAV1R8I4</accession>
<gene>
    <name evidence="2" type="ORF">DCAF_LOCUS6537</name>
</gene>
<evidence type="ECO:0000313" key="3">
    <source>
        <dbReference type="Proteomes" id="UP001314170"/>
    </source>
</evidence>
<evidence type="ECO:0000256" key="1">
    <source>
        <dbReference type="SAM" id="MobiDB-lite"/>
    </source>
</evidence>
<sequence>MIRSVEGHPIYGLSDKARPLESKRSRGSERNKSIMTRSHNREAVRNAAGVERDKMRLGKGAVRPLDERKNSSCQSKAKGQALD</sequence>
<feature type="compositionally biased region" description="Basic and acidic residues" evidence="1">
    <location>
        <begin position="15"/>
        <end position="32"/>
    </location>
</feature>
<evidence type="ECO:0000313" key="2">
    <source>
        <dbReference type="EMBL" id="CAK7328794.1"/>
    </source>
</evidence>
<protein>
    <submittedName>
        <fullName evidence="2">Uncharacterized protein</fullName>
    </submittedName>
</protein>
<dbReference type="AlphaFoldDB" id="A0AAV1R8I4"/>
<dbReference type="Proteomes" id="UP001314170">
    <property type="component" value="Unassembled WGS sequence"/>
</dbReference>